<dbReference type="EMBL" id="BMNC01000005">
    <property type="protein sequence ID" value="GGM98308.1"/>
    <property type="molecule type" value="Genomic_DNA"/>
</dbReference>
<accession>A0ABQ2I4D3</accession>
<evidence type="ECO:0008006" key="3">
    <source>
        <dbReference type="Google" id="ProtNLM"/>
    </source>
</evidence>
<sequence length="148" mass="16255">MLTTIVKGMRIHTVSPSDSFSDAGREYRASEPGVPLRCCLRKSLEGEPVWLFRYSPSSGKGPYSEIGPVFTHVDCPGGASLDRLPVELLNNPRILRSYNAAGQIHDGEVVEPGSFDRTIVDLFNNPSIESIQVRSVSHGCFFFAITRA</sequence>
<evidence type="ECO:0000313" key="1">
    <source>
        <dbReference type="EMBL" id="GGM98308.1"/>
    </source>
</evidence>
<proteinExistence type="predicted"/>
<dbReference type="Pfam" id="PF06718">
    <property type="entry name" value="DUF1203"/>
    <property type="match status" value="1"/>
</dbReference>
<gene>
    <name evidence="1" type="ORF">GCM10011609_40420</name>
</gene>
<protein>
    <recommendedName>
        <fullName evidence="3">DUF1203 domain-containing protein</fullName>
    </recommendedName>
</protein>
<dbReference type="RefSeq" id="WP_189156310.1">
    <property type="nucleotide sequence ID" value="NZ_BMNC01000005.1"/>
</dbReference>
<name>A0ABQ2I4D3_9PSEU</name>
<dbReference type="PIRSF" id="PIRSF034110">
    <property type="entry name" value="DUF1203"/>
    <property type="match status" value="1"/>
</dbReference>
<dbReference type="Proteomes" id="UP000597656">
    <property type="component" value="Unassembled WGS sequence"/>
</dbReference>
<comment type="caution">
    <text evidence="1">The sequence shown here is derived from an EMBL/GenBank/DDBJ whole genome shotgun (WGS) entry which is preliminary data.</text>
</comment>
<dbReference type="InterPro" id="IPR009593">
    <property type="entry name" value="DUF1203"/>
</dbReference>
<evidence type="ECO:0000313" key="2">
    <source>
        <dbReference type="Proteomes" id="UP000597656"/>
    </source>
</evidence>
<organism evidence="1 2">
    <name type="scientific">Lentzea pudingi</name>
    <dbReference type="NCBI Taxonomy" id="1789439"/>
    <lineage>
        <taxon>Bacteria</taxon>
        <taxon>Bacillati</taxon>
        <taxon>Actinomycetota</taxon>
        <taxon>Actinomycetes</taxon>
        <taxon>Pseudonocardiales</taxon>
        <taxon>Pseudonocardiaceae</taxon>
        <taxon>Lentzea</taxon>
    </lineage>
</organism>
<reference evidence="2" key="1">
    <citation type="journal article" date="2019" name="Int. J. Syst. Evol. Microbiol.">
        <title>The Global Catalogue of Microorganisms (GCM) 10K type strain sequencing project: providing services to taxonomists for standard genome sequencing and annotation.</title>
        <authorList>
            <consortium name="The Broad Institute Genomics Platform"/>
            <consortium name="The Broad Institute Genome Sequencing Center for Infectious Disease"/>
            <person name="Wu L."/>
            <person name="Ma J."/>
        </authorList>
    </citation>
    <scope>NUCLEOTIDE SEQUENCE [LARGE SCALE GENOMIC DNA]</scope>
    <source>
        <strain evidence="2">CGMCC 4.7319</strain>
    </source>
</reference>
<keyword evidence="2" id="KW-1185">Reference proteome</keyword>